<gene>
    <name evidence="3" type="ORF">SAMN05216561_114110</name>
</gene>
<dbReference type="EMBL" id="FOQG01000014">
    <property type="protein sequence ID" value="SFI88994.1"/>
    <property type="molecule type" value="Genomic_DNA"/>
</dbReference>
<feature type="compositionally biased region" description="Low complexity" evidence="1">
    <location>
        <begin position="176"/>
        <end position="196"/>
    </location>
</feature>
<dbReference type="STRING" id="1005945.SAMN05216561_114110"/>
<evidence type="ECO:0000256" key="1">
    <source>
        <dbReference type="SAM" id="MobiDB-lite"/>
    </source>
</evidence>
<keyword evidence="2" id="KW-0812">Transmembrane</keyword>
<dbReference type="OrthoDB" id="3769400at2"/>
<evidence type="ECO:0000256" key="2">
    <source>
        <dbReference type="SAM" id="Phobius"/>
    </source>
</evidence>
<feature type="transmembrane region" description="Helical" evidence="2">
    <location>
        <begin position="202"/>
        <end position="224"/>
    </location>
</feature>
<feature type="region of interest" description="Disordered" evidence="1">
    <location>
        <begin position="231"/>
        <end position="264"/>
    </location>
</feature>
<dbReference type="RefSeq" id="WP_091115498.1">
    <property type="nucleotide sequence ID" value="NZ_BKAF01000017.1"/>
</dbReference>
<keyword evidence="2" id="KW-1133">Transmembrane helix</keyword>
<dbReference type="AlphaFoldDB" id="A0A1I3LW47"/>
<dbReference type="Gene3D" id="3.40.1000.10">
    <property type="entry name" value="Mog1/PsbP, alpha/beta/alpha sandwich"/>
    <property type="match status" value="1"/>
</dbReference>
<protein>
    <submittedName>
        <fullName evidence="3">Uncharacterized protein</fullName>
    </submittedName>
</protein>
<sequence>MELHENLYELGLSSGRGVFDDADLLRAALDDYLDESAASTGDINLLVDAVRLGAFRMMQRTIDSGAEPTRAVESAGDLLARDRGTSDVAAARWACAVLGFAVGKVGATDVRRFDRTITQPRPPAFPPAATQQPTPPAPPNQGVWGVQSPTGPPPSSPPPTSSPPTSPPASWPPAQPYAGGYPPSYPSGPTGPTTPGRSRTPWILLALASVVLIAVIGGLVAVLAGGNDDTVDSATDDPSTSAPTDPASGPTPLPTIPPNPVSGSGYAFSLPEAWTDITEEILSGGQSGATDKAIAWGQSFEGARANLIIETGFAGGETDPEVIRPTWENNMVGATGATPVDNGDTTIDGEKAVSVLISRVNENGVAIEQYGYLTIHDGDLYSIILSTQEGDQLAQDTYADIVESWTWQ</sequence>
<name>A0A1I3LW47_9ACTN</name>
<keyword evidence="4" id="KW-1185">Reference proteome</keyword>
<proteinExistence type="predicted"/>
<feature type="compositionally biased region" description="Pro residues" evidence="1">
    <location>
        <begin position="249"/>
        <end position="260"/>
    </location>
</feature>
<feature type="region of interest" description="Disordered" evidence="1">
    <location>
        <begin position="117"/>
        <end position="196"/>
    </location>
</feature>
<organism evidence="3 4">
    <name type="scientific">Nocardioides psychrotolerans</name>
    <dbReference type="NCBI Taxonomy" id="1005945"/>
    <lineage>
        <taxon>Bacteria</taxon>
        <taxon>Bacillati</taxon>
        <taxon>Actinomycetota</taxon>
        <taxon>Actinomycetes</taxon>
        <taxon>Propionibacteriales</taxon>
        <taxon>Nocardioidaceae</taxon>
        <taxon>Nocardioides</taxon>
    </lineage>
</organism>
<feature type="compositionally biased region" description="Pro residues" evidence="1">
    <location>
        <begin position="150"/>
        <end position="175"/>
    </location>
</feature>
<dbReference type="PRINTS" id="PR01217">
    <property type="entry name" value="PRICHEXTENSN"/>
</dbReference>
<dbReference type="Proteomes" id="UP000198649">
    <property type="component" value="Unassembled WGS sequence"/>
</dbReference>
<evidence type="ECO:0000313" key="3">
    <source>
        <dbReference type="EMBL" id="SFI88994.1"/>
    </source>
</evidence>
<evidence type="ECO:0000313" key="4">
    <source>
        <dbReference type="Proteomes" id="UP000198649"/>
    </source>
</evidence>
<reference evidence="3 4" key="1">
    <citation type="submission" date="2016-10" db="EMBL/GenBank/DDBJ databases">
        <authorList>
            <person name="de Groot N.N."/>
        </authorList>
    </citation>
    <scope>NUCLEOTIDE SEQUENCE [LARGE SCALE GENOMIC DNA]</scope>
    <source>
        <strain evidence="3 4">CGMCC 1.11156</strain>
    </source>
</reference>
<keyword evidence="2" id="KW-0472">Membrane</keyword>
<accession>A0A1I3LW47</accession>